<dbReference type="Pfam" id="PF02350">
    <property type="entry name" value="Epimerase_2"/>
    <property type="match status" value="1"/>
</dbReference>
<dbReference type="Proteomes" id="UP000317894">
    <property type="component" value="Unassembled WGS sequence"/>
</dbReference>
<dbReference type="InterPro" id="IPR029767">
    <property type="entry name" value="WecB-like"/>
</dbReference>
<feature type="domain" description="UDP-N-acetylglucosamine 2-epimerase" evidence="6">
    <location>
        <begin position="25"/>
        <end position="367"/>
    </location>
</feature>
<dbReference type="EC" id="5.1.3.14" evidence="4"/>
<dbReference type="Gene3D" id="3.40.50.2000">
    <property type="entry name" value="Glycogen Phosphorylase B"/>
    <property type="match status" value="2"/>
</dbReference>
<evidence type="ECO:0000313" key="7">
    <source>
        <dbReference type="EMBL" id="TRW14866.1"/>
    </source>
</evidence>
<dbReference type="InterPro" id="IPR003331">
    <property type="entry name" value="UDP_GlcNAc_Epimerase_2_dom"/>
</dbReference>
<gene>
    <name evidence="7" type="ORF">FMM06_14430</name>
</gene>
<dbReference type="RefSeq" id="WP_144335036.1">
    <property type="nucleotide sequence ID" value="NZ_VJWA01000002.1"/>
</dbReference>
<evidence type="ECO:0000256" key="1">
    <source>
        <dbReference type="ARBA" id="ARBA00023235"/>
    </source>
</evidence>
<protein>
    <recommendedName>
        <fullName evidence="4">UDP-N-acetylglucosamine 2-epimerase (non-hydrolyzing)</fullName>
        <ecNumber evidence="4">5.1.3.14</ecNumber>
    </recommendedName>
</protein>
<comment type="caution">
    <text evidence="7">The sequence shown here is derived from an EMBL/GenBank/DDBJ whole genome shotgun (WGS) entry which is preliminary data.</text>
</comment>
<sequence length="384" mass="40523">MQRGLVVCVVGTRPEAVKLAPIVLALKDHPRLAPLLVSTGQHRELVGEALADFALAPDIDLELMRVAQRPVDLLAAALPRLADLYAARRPAAVVVQGDTISALAAAQAAALTGTPLVHVEAGLRSGDVTAPFPEEHNRRLIAQLADRHFAPTSSARDALLREGIAADTIEVTGNTGIDALRIIEHSLDTAGDKTRSMLPRLDAARPLLVVTAHRRENHGAPLVRIAAALAELAVNDGVEIVLPVHPHPAVEAAFAPLASVPYIHLVPPLSYPAFIGLLRRATAVLTDSGGVQEEAPALGVPALVLRDVTERDEGLATGNARLVGTETATIVAATRALLDDRILLARMSEPALPYGAGHAAPRIVASLDRLFGRVQARAELFEYA</sequence>
<dbReference type="CDD" id="cd03786">
    <property type="entry name" value="GTB_UDP-GlcNAc_2-Epimerase"/>
    <property type="match status" value="1"/>
</dbReference>
<dbReference type="PANTHER" id="PTHR43174:SF2">
    <property type="entry name" value="UDP-N-ACETYLGLUCOSAMINE 2-EPIMERASE"/>
    <property type="match status" value="1"/>
</dbReference>
<evidence type="ECO:0000256" key="3">
    <source>
        <dbReference type="ARBA" id="ARBA00038209"/>
    </source>
</evidence>
<dbReference type="EMBL" id="VJWA01000002">
    <property type="protein sequence ID" value="TRW14866.1"/>
    <property type="molecule type" value="Genomic_DNA"/>
</dbReference>
<dbReference type="SUPFAM" id="SSF53756">
    <property type="entry name" value="UDP-Glycosyltransferase/glycogen phosphorylase"/>
    <property type="match status" value="1"/>
</dbReference>
<name>A0A552U9H5_9SPHN</name>
<evidence type="ECO:0000256" key="4">
    <source>
        <dbReference type="ARBA" id="ARBA00038858"/>
    </source>
</evidence>
<evidence type="ECO:0000313" key="8">
    <source>
        <dbReference type="Proteomes" id="UP000317894"/>
    </source>
</evidence>
<reference evidence="7 8" key="1">
    <citation type="submission" date="2019-07" db="EMBL/GenBank/DDBJ databases">
        <title>Novel species isolated from glacier.</title>
        <authorList>
            <person name="Liu Q."/>
            <person name="Xin Y.-H."/>
        </authorList>
    </citation>
    <scope>NUCLEOTIDE SEQUENCE [LARGE SCALE GENOMIC DNA]</scope>
    <source>
        <strain evidence="7 8">LB1R16</strain>
    </source>
</reference>
<keyword evidence="1 5" id="KW-0413">Isomerase</keyword>
<organism evidence="7 8">
    <name type="scientific">Glacieibacterium frigidum</name>
    <dbReference type="NCBI Taxonomy" id="2593303"/>
    <lineage>
        <taxon>Bacteria</taxon>
        <taxon>Pseudomonadati</taxon>
        <taxon>Pseudomonadota</taxon>
        <taxon>Alphaproteobacteria</taxon>
        <taxon>Sphingomonadales</taxon>
        <taxon>Sphingosinicellaceae</taxon>
        <taxon>Glacieibacterium</taxon>
    </lineage>
</organism>
<dbReference type="AlphaFoldDB" id="A0A552U9H5"/>
<dbReference type="PANTHER" id="PTHR43174">
    <property type="entry name" value="UDP-N-ACETYLGLUCOSAMINE 2-EPIMERASE"/>
    <property type="match status" value="1"/>
</dbReference>
<evidence type="ECO:0000256" key="5">
    <source>
        <dbReference type="RuleBase" id="RU003513"/>
    </source>
</evidence>
<evidence type="ECO:0000256" key="2">
    <source>
        <dbReference type="ARBA" id="ARBA00036080"/>
    </source>
</evidence>
<evidence type="ECO:0000259" key="6">
    <source>
        <dbReference type="Pfam" id="PF02350"/>
    </source>
</evidence>
<keyword evidence="8" id="KW-1185">Reference proteome</keyword>
<dbReference type="GO" id="GO:0008761">
    <property type="term" value="F:UDP-N-acetylglucosamine 2-epimerase activity"/>
    <property type="evidence" value="ECO:0007669"/>
    <property type="project" value="UniProtKB-EC"/>
</dbReference>
<proteinExistence type="inferred from homology"/>
<dbReference type="NCBIfam" id="TIGR00236">
    <property type="entry name" value="wecB"/>
    <property type="match status" value="1"/>
</dbReference>
<comment type="catalytic activity">
    <reaction evidence="2">
        <text>UDP-N-acetyl-alpha-D-glucosamine = UDP-N-acetyl-alpha-D-mannosamine</text>
        <dbReference type="Rhea" id="RHEA:17213"/>
        <dbReference type="ChEBI" id="CHEBI:57705"/>
        <dbReference type="ChEBI" id="CHEBI:68623"/>
        <dbReference type="EC" id="5.1.3.14"/>
    </reaction>
</comment>
<accession>A0A552U9H5</accession>
<comment type="similarity">
    <text evidence="3 5">Belongs to the UDP-N-acetylglucosamine 2-epimerase family.</text>
</comment>
<dbReference type="OrthoDB" id="9803238at2"/>